<sequence length="132" mass="14588">MPDRLCLAESTSSLDVTVSCFGGRGKKTAWDTWTTYGDVTPAFCALGARPDPRAIDEWMQPLERFVVLLYDRTSTEEGVNQARKQLFSKKGRAIDGLLLHSCTHPTHQESCLPGWSLLGLNDDPCSRASVTK</sequence>
<organism evidence="1 2">
    <name type="scientific">Chionoecetes opilio</name>
    <name type="common">Atlantic snow crab</name>
    <name type="synonym">Cancer opilio</name>
    <dbReference type="NCBI Taxonomy" id="41210"/>
    <lineage>
        <taxon>Eukaryota</taxon>
        <taxon>Metazoa</taxon>
        <taxon>Ecdysozoa</taxon>
        <taxon>Arthropoda</taxon>
        <taxon>Crustacea</taxon>
        <taxon>Multicrustacea</taxon>
        <taxon>Malacostraca</taxon>
        <taxon>Eumalacostraca</taxon>
        <taxon>Eucarida</taxon>
        <taxon>Decapoda</taxon>
        <taxon>Pleocyemata</taxon>
        <taxon>Brachyura</taxon>
        <taxon>Eubrachyura</taxon>
        <taxon>Majoidea</taxon>
        <taxon>Majidae</taxon>
        <taxon>Chionoecetes</taxon>
    </lineage>
</organism>
<dbReference type="OrthoDB" id="7397598at2759"/>
<proteinExistence type="predicted"/>
<evidence type="ECO:0000313" key="1">
    <source>
        <dbReference type="EMBL" id="KAG0725209.1"/>
    </source>
</evidence>
<dbReference type="EMBL" id="JACEEZ010005892">
    <property type="protein sequence ID" value="KAG0725209.1"/>
    <property type="molecule type" value="Genomic_DNA"/>
</dbReference>
<evidence type="ECO:0000313" key="2">
    <source>
        <dbReference type="Proteomes" id="UP000770661"/>
    </source>
</evidence>
<reference evidence="1" key="1">
    <citation type="submission" date="2020-07" db="EMBL/GenBank/DDBJ databases">
        <title>The High-quality genome of the commercially important snow crab, Chionoecetes opilio.</title>
        <authorList>
            <person name="Jeong J.-H."/>
            <person name="Ryu S."/>
        </authorList>
    </citation>
    <scope>NUCLEOTIDE SEQUENCE</scope>
    <source>
        <strain evidence="1">MADBK_172401_WGS</strain>
        <tissue evidence="1">Digestive gland</tissue>
    </source>
</reference>
<accession>A0A8J5CXY0</accession>
<dbReference type="AlphaFoldDB" id="A0A8J5CXY0"/>
<dbReference type="Proteomes" id="UP000770661">
    <property type="component" value="Unassembled WGS sequence"/>
</dbReference>
<protein>
    <submittedName>
        <fullName evidence="1">Uncharacterized protein</fullName>
    </submittedName>
</protein>
<comment type="caution">
    <text evidence="1">The sequence shown here is derived from an EMBL/GenBank/DDBJ whole genome shotgun (WGS) entry which is preliminary data.</text>
</comment>
<keyword evidence="2" id="KW-1185">Reference proteome</keyword>
<gene>
    <name evidence="1" type="ORF">GWK47_000449</name>
</gene>
<name>A0A8J5CXY0_CHIOP</name>